<accession>A0A835S8P9</accession>
<dbReference type="InterPro" id="IPR001245">
    <property type="entry name" value="Ser-Thr/Tyr_kinase_cat_dom"/>
</dbReference>
<reference evidence="2" key="1">
    <citation type="journal article" date="2020" name="bioRxiv">
        <title>Comparative genomics of Chlamydomonas.</title>
        <authorList>
            <person name="Craig R.J."/>
            <person name="Hasan A.R."/>
            <person name="Ness R.W."/>
            <person name="Keightley P.D."/>
        </authorList>
    </citation>
    <scope>NUCLEOTIDE SEQUENCE</scope>
    <source>
        <strain evidence="2">SAG 7.73</strain>
    </source>
</reference>
<gene>
    <name evidence="2" type="ORF">HXX76_015770</name>
</gene>
<dbReference type="GO" id="GO:0004674">
    <property type="term" value="F:protein serine/threonine kinase activity"/>
    <property type="evidence" value="ECO:0007669"/>
    <property type="project" value="TreeGrafter"/>
</dbReference>
<dbReference type="InterPro" id="IPR011009">
    <property type="entry name" value="Kinase-like_dom_sf"/>
</dbReference>
<sequence>MYSPRWQSPEYLEGKEYATATDVFSFGVVLWEVVTLQTPWESELHQYENKGLKVLEPVFIHEEVVTKNKRLAFPEPATLEPALPELAQLVALCERCWHKDPRSRPRMTELQRRGGLQGRVRRAQLIRLVFLLQPLQWRQLVRLSRQQ</sequence>
<protein>
    <recommendedName>
        <fullName evidence="1">Protein kinase domain-containing protein</fullName>
    </recommendedName>
</protein>
<dbReference type="OrthoDB" id="4062651at2759"/>
<feature type="domain" description="Protein kinase" evidence="1">
    <location>
        <begin position="1"/>
        <end position="116"/>
    </location>
</feature>
<comment type="caution">
    <text evidence="2">The sequence shown here is derived from an EMBL/GenBank/DDBJ whole genome shotgun (WGS) entry which is preliminary data.</text>
</comment>
<dbReference type="GO" id="GO:0005524">
    <property type="term" value="F:ATP binding"/>
    <property type="evidence" value="ECO:0007669"/>
    <property type="project" value="InterPro"/>
</dbReference>
<proteinExistence type="predicted"/>
<evidence type="ECO:0000313" key="3">
    <source>
        <dbReference type="Proteomes" id="UP000650467"/>
    </source>
</evidence>
<name>A0A835S8P9_CHLIN</name>
<dbReference type="PROSITE" id="PS50011">
    <property type="entry name" value="PROTEIN_KINASE_DOM"/>
    <property type="match status" value="1"/>
</dbReference>
<evidence type="ECO:0000313" key="2">
    <source>
        <dbReference type="EMBL" id="KAG2422828.1"/>
    </source>
</evidence>
<evidence type="ECO:0000259" key="1">
    <source>
        <dbReference type="PROSITE" id="PS50011"/>
    </source>
</evidence>
<dbReference type="Proteomes" id="UP000650467">
    <property type="component" value="Unassembled WGS sequence"/>
</dbReference>
<dbReference type="SUPFAM" id="SSF56112">
    <property type="entry name" value="Protein kinase-like (PK-like)"/>
    <property type="match status" value="1"/>
</dbReference>
<keyword evidence="3" id="KW-1185">Reference proteome</keyword>
<dbReference type="AlphaFoldDB" id="A0A835S8P9"/>
<dbReference type="InterPro" id="IPR000719">
    <property type="entry name" value="Prot_kinase_dom"/>
</dbReference>
<dbReference type="InterPro" id="IPR051681">
    <property type="entry name" value="Ser/Thr_Kinases-Pseudokinases"/>
</dbReference>
<dbReference type="Pfam" id="PF07714">
    <property type="entry name" value="PK_Tyr_Ser-Thr"/>
    <property type="match status" value="1"/>
</dbReference>
<organism evidence="2 3">
    <name type="scientific">Chlamydomonas incerta</name>
    <dbReference type="NCBI Taxonomy" id="51695"/>
    <lineage>
        <taxon>Eukaryota</taxon>
        <taxon>Viridiplantae</taxon>
        <taxon>Chlorophyta</taxon>
        <taxon>core chlorophytes</taxon>
        <taxon>Chlorophyceae</taxon>
        <taxon>CS clade</taxon>
        <taxon>Chlamydomonadales</taxon>
        <taxon>Chlamydomonadaceae</taxon>
        <taxon>Chlamydomonas</taxon>
    </lineage>
</organism>
<dbReference type="EMBL" id="JAEHOC010000093">
    <property type="protein sequence ID" value="KAG2422828.1"/>
    <property type="molecule type" value="Genomic_DNA"/>
</dbReference>
<dbReference type="Gene3D" id="1.10.510.10">
    <property type="entry name" value="Transferase(Phosphotransferase) domain 1"/>
    <property type="match status" value="1"/>
</dbReference>
<dbReference type="PANTHER" id="PTHR44329">
    <property type="entry name" value="SERINE/THREONINE-PROTEIN KINASE TNNI3K-RELATED"/>
    <property type="match status" value="1"/>
</dbReference>